<dbReference type="KEGG" id="pdx:Psed_3453"/>
<reference evidence="1 2" key="1">
    <citation type="journal article" date="2011" name="J. Bacteriol.">
        <title>Genome sequence of the 1,4-dioxane-degrading Pseudonocardia dioxanivorans strain CB1190.</title>
        <authorList>
            <person name="Sales C.M."/>
            <person name="Mahendra S."/>
            <person name="Grostern A."/>
            <person name="Parales R.E."/>
            <person name="Goodwin L.A."/>
            <person name="Woyke T."/>
            <person name="Nolan M."/>
            <person name="Lapidus A."/>
            <person name="Chertkov O."/>
            <person name="Ovchinnikova G."/>
            <person name="Sczyrba A."/>
            <person name="Alvarez-Cohen L."/>
        </authorList>
    </citation>
    <scope>NUCLEOTIDE SEQUENCE [LARGE SCALE GENOMIC DNA]</scope>
    <source>
        <strain evidence="2">ATCC 55486 / DSM 44775 / JCM 13855 / CB1190</strain>
    </source>
</reference>
<dbReference type="SUPFAM" id="SSF46955">
    <property type="entry name" value="Putative DNA-binding domain"/>
    <property type="match status" value="1"/>
</dbReference>
<dbReference type="STRING" id="675635.Psed_3453"/>
<name>F4CZA9_PSEUX</name>
<dbReference type="eggNOG" id="COG0789">
    <property type="taxonomic scope" value="Bacteria"/>
</dbReference>
<dbReference type="Proteomes" id="UP000007809">
    <property type="component" value="Chromosome"/>
</dbReference>
<evidence type="ECO:0000313" key="1">
    <source>
        <dbReference type="EMBL" id="AEA25640.1"/>
    </source>
</evidence>
<dbReference type="OrthoDB" id="5526358at2"/>
<evidence type="ECO:0000313" key="2">
    <source>
        <dbReference type="Proteomes" id="UP000007809"/>
    </source>
</evidence>
<dbReference type="AlphaFoldDB" id="F4CZA9"/>
<evidence type="ECO:0008006" key="3">
    <source>
        <dbReference type="Google" id="ProtNLM"/>
    </source>
</evidence>
<dbReference type="EMBL" id="CP002593">
    <property type="protein sequence ID" value="AEA25640.1"/>
    <property type="molecule type" value="Genomic_DNA"/>
</dbReference>
<dbReference type="Pfam" id="PF13591">
    <property type="entry name" value="MerR_2"/>
    <property type="match status" value="1"/>
</dbReference>
<keyword evidence="2" id="KW-1185">Reference proteome</keyword>
<dbReference type="RefSeq" id="WP_013675560.1">
    <property type="nucleotide sequence ID" value="NC_015312.1"/>
</dbReference>
<gene>
    <name evidence="1" type="ordered locus">Psed_3453</name>
</gene>
<proteinExistence type="predicted"/>
<accession>F4CZA9</accession>
<sequence length="111" mass="12765">MTIRYLPVHQPRRRIGHDEFARRSGIHPDLLRRFVALGLLRASRDADGRLWFPPGEIATMARMERLRRGLSLNYAALGLVIELLDRIAELEGALRRRRHADPRPHDAGRSA</sequence>
<dbReference type="HOGENOM" id="CLU_144710_0_0_11"/>
<organism evidence="1 2">
    <name type="scientific">Pseudonocardia dioxanivorans (strain ATCC 55486 / DSM 44775 / JCM 13855 / CB1190)</name>
    <dbReference type="NCBI Taxonomy" id="675635"/>
    <lineage>
        <taxon>Bacteria</taxon>
        <taxon>Bacillati</taxon>
        <taxon>Actinomycetota</taxon>
        <taxon>Actinomycetes</taxon>
        <taxon>Pseudonocardiales</taxon>
        <taxon>Pseudonocardiaceae</taxon>
        <taxon>Pseudonocardia</taxon>
    </lineage>
</organism>
<dbReference type="Gene3D" id="1.10.1660.10">
    <property type="match status" value="1"/>
</dbReference>
<protein>
    <recommendedName>
        <fullName evidence="3">Regulatory protein MerR</fullName>
    </recommendedName>
</protein>
<dbReference type="InterPro" id="IPR009061">
    <property type="entry name" value="DNA-bd_dom_put_sf"/>
</dbReference>